<evidence type="ECO:0000313" key="3">
    <source>
        <dbReference type="Proteomes" id="UP000499080"/>
    </source>
</evidence>
<protein>
    <recommendedName>
        <fullName evidence="1">DDE-1 domain-containing protein</fullName>
    </recommendedName>
</protein>
<sequence>MSLPLHALLIMDNAPSHPPDIQDDLLEEFKFTKIQFMPPNTTPLFQPMDQQVISNFKKLYTKALFERCFEMTEGTNLSLREFWKYHFHIATSLKVIEKKCVESQENLTSAWKTLWPKTVVECDFEESETVPEEAVVKEILSLTKIMGLEVDKK</sequence>
<dbReference type="InterPro" id="IPR004875">
    <property type="entry name" value="DDE_SF_endonuclease_dom"/>
</dbReference>
<feature type="domain" description="DDE-1" evidence="1">
    <location>
        <begin position="7"/>
        <end position="76"/>
    </location>
</feature>
<name>A0A4Y2T9T5_ARAVE</name>
<comment type="caution">
    <text evidence="2">The sequence shown here is derived from an EMBL/GenBank/DDBJ whole genome shotgun (WGS) entry which is preliminary data.</text>
</comment>
<dbReference type="OrthoDB" id="6427865at2759"/>
<gene>
    <name evidence="2" type="ORF">AVEN_55696_1</name>
</gene>
<organism evidence="2 3">
    <name type="scientific">Araneus ventricosus</name>
    <name type="common">Orbweaver spider</name>
    <name type="synonym">Epeira ventricosa</name>
    <dbReference type="NCBI Taxonomy" id="182803"/>
    <lineage>
        <taxon>Eukaryota</taxon>
        <taxon>Metazoa</taxon>
        <taxon>Ecdysozoa</taxon>
        <taxon>Arthropoda</taxon>
        <taxon>Chelicerata</taxon>
        <taxon>Arachnida</taxon>
        <taxon>Araneae</taxon>
        <taxon>Araneomorphae</taxon>
        <taxon>Entelegynae</taxon>
        <taxon>Araneoidea</taxon>
        <taxon>Araneidae</taxon>
        <taxon>Araneus</taxon>
    </lineage>
</organism>
<accession>A0A4Y2T9T5</accession>
<reference evidence="2 3" key="1">
    <citation type="journal article" date="2019" name="Sci. Rep.">
        <title>Orb-weaving spider Araneus ventricosus genome elucidates the spidroin gene catalogue.</title>
        <authorList>
            <person name="Kono N."/>
            <person name="Nakamura H."/>
            <person name="Ohtoshi R."/>
            <person name="Moran D.A.P."/>
            <person name="Shinohara A."/>
            <person name="Yoshida Y."/>
            <person name="Fujiwara M."/>
            <person name="Mori M."/>
            <person name="Tomita M."/>
            <person name="Arakawa K."/>
        </authorList>
    </citation>
    <scope>NUCLEOTIDE SEQUENCE [LARGE SCALE GENOMIC DNA]</scope>
</reference>
<dbReference type="Proteomes" id="UP000499080">
    <property type="component" value="Unassembled WGS sequence"/>
</dbReference>
<dbReference type="Pfam" id="PF03184">
    <property type="entry name" value="DDE_1"/>
    <property type="match status" value="1"/>
</dbReference>
<proteinExistence type="predicted"/>
<evidence type="ECO:0000259" key="1">
    <source>
        <dbReference type="Pfam" id="PF03184"/>
    </source>
</evidence>
<keyword evidence="3" id="KW-1185">Reference proteome</keyword>
<dbReference type="AlphaFoldDB" id="A0A4Y2T9T5"/>
<evidence type="ECO:0000313" key="2">
    <source>
        <dbReference type="EMBL" id="GBN95875.1"/>
    </source>
</evidence>
<dbReference type="GO" id="GO:0003676">
    <property type="term" value="F:nucleic acid binding"/>
    <property type="evidence" value="ECO:0007669"/>
    <property type="project" value="InterPro"/>
</dbReference>
<dbReference type="EMBL" id="BGPR01026284">
    <property type="protein sequence ID" value="GBN95875.1"/>
    <property type="molecule type" value="Genomic_DNA"/>
</dbReference>